<dbReference type="AlphaFoldDB" id="A0A239AAC1"/>
<evidence type="ECO:0000313" key="1">
    <source>
        <dbReference type="EMBL" id="SNR92352.1"/>
    </source>
</evidence>
<sequence length="117" mass="12933">MAGINIKVSGVDRLIQKLRFYQVDKKARVKAVVGKYLLLIESEAKRRAPVDTGRLRASIYADPTPDGLGGRVAVQAEYAMYVELGTRLIQAQPFLFPAAEALRPAYTTDIIAALRTR</sequence>
<evidence type="ECO:0000313" key="2">
    <source>
        <dbReference type="Proteomes" id="UP000198310"/>
    </source>
</evidence>
<proteinExistence type="predicted"/>
<dbReference type="Pfam" id="PF04883">
    <property type="entry name" value="HK97-gp10_like"/>
    <property type="match status" value="1"/>
</dbReference>
<dbReference type="InterPro" id="IPR010064">
    <property type="entry name" value="HK97-gp10_tail"/>
</dbReference>
<dbReference type="EMBL" id="FZNS01000011">
    <property type="protein sequence ID" value="SNR92352.1"/>
    <property type="molecule type" value="Genomic_DNA"/>
</dbReference>
<organism evidence="1 2">
    <name type="scientific">Hymenobacter mucosus</name>
    <dbReference type="NCBI Taxonomy" id="1411120"/>
    <lineage>
        <taxon>Bacteria</taxon>
        <taxon>Pseudomonadati</taxon>
        <taxon>Bacteroidota</taxon>
        <taxon>Cytophagia</taxon>
        <taxon>Cytophagales</taxon>
        <taxon>Hymenobacteraceae</taxon>
        <taxon>Hymenobacter</taxon>
    </lineage>
</organism>
<protein>
    <submittedName>
        <fullName evidence="1">Phage protein, HK97 gp10 family</fullName>
    </submittedName>
</protein>
<keyword evidence="2" id="KW-1185">Reference proteome</keyword>
<gene>
    <name evidence="1" type="ORF">SAMN06269173_11193</name>
</gene>
<dbReference type="Proteomes" id="UP000198310">
    <property type="component" value="Unassembled WGS sequence"/>
</dbReference>
<dbReference type="RefSeq" id="WP_089333921.1">
    <property type="nucleotide sequence ID" value="NZ_FZNS01000011.1"/>
</dbReference>
<dbReference type="NCBIfam" id="TIGR01725">
    <property type="entry name" value="phge_HK97_gp10"/>
    <property type="match status" value="1"/>
</dbReference>
<reference evidence="2" key="1">
    <citation type="submission" date="2017-06" db="EMBL/GenBank/DDBJ databases">
        <authorList>
            <person name="Varghese N."/>
            <person name="Submissions S."/>
        </authorList>
    </citation>
    <scope>NUCLEOTIDE SEQUENCE [LARGE SCALE GENOMIC DNA]</scope>
    <source>
        <strain evidence="2">DSM 28041</strain>
    </source>
</reference>
<accession>A0A239AAC1</accession>
<name>A0A239AAC1_9BACT</name>